<proteinExistence type="predicted"/>
<dbReference type="OrthoDB" id="273894at2759"/>
<dbReference type="VEuPathDB" id="TriTrypDB:LtaPh_1503500"/>
<evidence type="ECO:0000313" key="3">
    <source>
        <dbReference type="Proteomes" id="UP000419144"/>
    </source>
</evidence>
<dbReference type="Proteomes" id="UP000419144">
    <property type="component" value="Unassembled WGS sequence"/>
</dbReference>
<sequence>MSARRGTGAAAHAPARPSLRALEEHVQMLRAEARTGLGSHDVRRALIKEEMRPHRFGGGGGARGLLEPSRAISSATSVSAAASAGAGGGIGEIPSAWLEGDFHLKLAVDDGGGGATASMSTNAAPLPPDSRNVLCMYQALCAAADEVDYDVSYEEALRLVEERDDQTGLATTWRTRRRPSTPPAFSWVARTASVSSSDEQGKRQMSSSLIAAAANFPVAASHELYTKPLSRRSVAGCSAASRLSAALSASRPASQATVVSSVTSSVIATRRMKGQALHSRSGGSGGALSSLSTEGTAVAHSSAETYAMALRQRVHKQREHANGAGDGRPWLCSKSAVQLGREGNSGGSDGAAALEWRTRVMAAVTVAVCSSCHTWFQRVLQQPRQPFPSEAAAHGAVAKSDDASGCCCPRCGLDVDAAVGADTPAAAAAGAGPRWVWAPAVPAVDVEAVNGDLDGTPARVPRCAVGRCPQQPPCPASSTRDGSTNGAGVETCGTDSVGFAENGDGGEEVSFAALVMRIRSSRLRAQEDAKRNDAVATSVSEAHTRQAPLSSASVAPRRSLREPTPAGACHGAGVSRARTDTGMSCKDVLLSPAARLPGPPSLGEPAFATRVDPFAQSLRIALSHLYFHDLWASAMGTKS</sequence>
<feature type="region of interest" description="Disordered" evidence="1">
    <location>
        <begin position="470"/>
        <end position="489"/>
    </location>
</feature>
<evidence type="ECO:0000313" key="2">
    <source>
        <dbReference type="EMBL" id="GET87219.1"/>
    </source>
</evidence>
<dbReference type="EMBL" id="BLBS01000019">
    <property type="protein sequence ID" value="GET87219.1"/>
    <property type="molecule type" value="Genomic_DNA"/>
</dbReference>
<reference evidence="2" key="1">
    <citation type="submission" date="2019-11" db="EMBL/GenBank/DDBJ databases">
        <title>Leishmania tarentolae CDS.</title>
        <authorList>
            <person name="Goto Y."/>
            <person name="Yamagishi J."/>
        </authorList>
    </citation>
    <scope>NUCLEOTIDE SEQUENCE [LARGE SCALE GENOMIC DNA]</scope>
    <source>
        <strain evidence="2">Parrot Tar II</strain>
    </source>
</reference>
<feature type="region of interest" description="Disordered" evidence="1">
    <location>
        <begin position="526"/>
        <end position="575"/>
    </location>
</feature>
<dbReference type="AlphaFoldDB" id="A0A640KIA6"/>
<keyword evidence="3" id="KW-1185">Reference proteome</keyword>
<feature type="compositionally biased region" description="Polar residues" evidence="1">
    <location>
        <begin position="476"/>
        <end position="486"/>
    </location>
</feature>
<evidence type="ECO:0000256" key="1">
    <source>
        <dbReference type="SAM" id="MobiDB-lite"/>
    </source>
</evidence>
<comment type="caution">
    <text evidence="2">The sequence shown here is derived from an EMBL/GenBank/DDBJ whole genome shotgun (WGS) entry which is preliminary data.</text>
</comment>
<feature type="compositionally biased region" description="Polar residues" evidence="1">
    <location>
        <begin position="535"/>
        <end position="553"/>
    </location>
</feature>
<gene>
    <name evidence="2" type="ORF">LtaPh_1503500</name>
</gene>
<organism evidence="2 3">
    <name type="scientific">Leishmania tarentolae</name>
    <name type="common">Sauroleishmania tarentolae</name>
    <dbReference type="NCBI Taxonomy" id="5689"/>
    <lineage>
        <taxon>Eukaryota</taxon>
        <taxon>Discoba</taxon>
        <taxon>Euglenozoa</taxon>
        <taxon>Kinetoplastea</taxon>
        <taxon>Metakinetoplastina</taxon>
        <taxon>Trypanosomatida</taxon>
        <taxon>Trypanosomatidae</taxon>
        <taxon>Leishmaniinae</taxon>
        <taxon>Leishmania</taxon>
        <taxon>lizard Leishmania</taxon>
    </lineage>
</organism>
<protein>
    <submittedName>
        <fullName evidence="2">Uncharacterized protein</fullName>
    </submittedName>
</protein>
<name>A0A640KIA6_LEITA</name>
<accession>A0A640KIA6</accession>